<reference evidence="2 3" key="1">
    <citation type="submission" date="2017-04" db="EMBL/GenBank/DDBJ databases">
        <title>Emergence of KPC-2-producing Citrobacter isolates from sediments of a Chinese river.</title>
        <authorList>
            <person name="Zheng B."/>
        </authorList>
    </citation>
    <scope>NUCLEOTIDE SEQUENCE [LARGE SCALE GENOMIC DNA]</scope>
    <source>
        <strain evidence="2 3">C191</strain>
    </source>
</reference>
<accession>A0AA44NKV2</accession>
<dbReference type="RefSeq" id="WP_061549796.1">
    <property type="nucleotide sequence ID" value="NZ_CP016762.1"/>
</dbReference>
<feature type="signal peptide" evidence="1">
    <location>
        <begin position="1"/>
        <end position="20"/>
    </location>
</feature>
<organism evidence="2 3">
    <name type="scientific">Citrobacter freundii</name>
    <dbReference type="NCBI Taxonomy" id="546"/>
    <lineage>
        <taxon>Bacteria</taxon>
        <taxon>Pseudomonadati</taxon>
        <taxon>Pseudomonadota</taxon>
        <taxon>Gammaproteobacteria</taxon>
        <taxon>Enterobacterales</taxon>
        <taxon>Enterobacteriaceae</taxon>
        <taxon>Citrobacter</taxon>
        <taxon>Citrobacter freundii complex</taxon>
    </lineage>
</organism>
<protein>
    <submittedName>
        <fullName evidence="2">Uncharacterized protein</fullName>
    </submittedName>
</protein>
<keyword evidence="1" id="KW-0732">Signal</keyword>
<evidence type="ECO:0000313" key="3">
    <source>
        <dbReference type="Proteomes" id="UP000215827"/>
    </source>
</evidence>
<dbReference type="AlphaFoldDB" id="A0AA44NKV2"/>
<evidence type="ECO:0000256" key="1">
    <source>
        <dbReference type="SAM" id="SignalP"/>
    </source>
</evidence>
<proteinExistence type="predicted"/>
<sequence length="122" mass="13571">MKIKNIVLAGVISLVFPVHASEKQYKKSDPVPVWGHATAVSRMCDELLGETESVKMRDGATKILNETLNRLPDTKVSDEGGNVIEAFVTRSRSPSDIPSRCEISVNTRYWEIVQAQKRTDAN</sequence>
<dbReference type="EMBL" id="NEFA01000029">
    <property type="protein sequence ID" value="OYR00062.1"/>
    <property type="molecule type" value="Genomic_DNA"/>
</dbReference>
<evidence type="ECO:0000313" key="2">
    <source>
        <dbReference type="EMBL" id="OYR00062.1"/>
    </source>
</evidence>
<gene>
    <name evidence="2" type="ORF">B9P89_20345</name>
</gene>
<name>A0AA44NKV2_CITFR</name>
<feature type="chain" id="PRO_5041390475" evidence="1">
    <location>
        <begin position="21"/>
        <end position="122"/>
    </location>
</feature>
<comment type="caution">
    <text evidence="2">The sequence shown here is derived from an EMBL/GenBank/DDBJ whole genome shotgun (WGS) entry which is preliminary data.</text>
</comment>
<dbReference type="Proteomes" id="UP000215827">
    <property type="component" value="Unassembled WGS sequence"/>
</dbReference>